<evidence type="ECO:0000313" key="2">
    <source>
        <dbReference type="Proteomes" id="UP000199581"/>
    </source>
</evidence>
<organism evidence="1 2">
    <name type="scientific">Desulfomicrobium norvegicum (strain DSM 1741 / NCIMB 8310)</name>
    <name type="common">Desulfovibrio baculatus (strain Norway 4)</name>
    <name type="synonym">Desulfovibrio desulfuricans (strain Norway 4)</name>
    <dbReference type="NCBI Taxonomy" id="52561"/>
    <lineage>
        <taxon>Bacteria</taxon>
        <taxon>Pseudomonadati</taxon>
        <taxon>Thermodesulfobacteriota</taxon>
        <taxon>Desulfovibrionia</taxon>
        <taxon>Desulfovibrionales</taxon>
        <taxon>Desulfomicrobiaceae</taxon>
        <taxon>Desulfomicrobium</taxon>
    </lineage>
</organism>
<dbReference type="Proteomes" id="UP000199581">
    <property type="component" value="Unassembled WGS sequence"/>
</dbReference>
<gene>
    <name evidence="1" type="ORF">SAMN05421830_102286</name>
</gene>
<evidence type="ECO:0000313" key="1">
    <source>
        <dbReference type="EMBL" id="SFL46417.1"/>
    </source>
</evidence>
<accession>A0A8G2F784</accession>
<name>A0A8G2F784_DESNO</name>
<comment type="caution">
    <text evidence="1">The sequence shown here is derived from an EMBL/GenBank/DDBJ whole genome shotgun (WGS) entry which is preliminary data.</text>
</comment>
<reference evidence="1 2" key="1">
    <citation type="submission" date="2016-10" db="EMBL/GenBank/DDBJ databases">
        <authorList>
            <person name="Varghese N."/>
            <person name="Submissions S."/>
        </authorList>
    </citation>
    <scope>NUCLEOTIDE SEQUENCE [LARGE SCALE GENOMIC DNA]</scope>
    <source>
        <strain evidence="1 2">DSM 1741</strain>
    </source>
</reference>
<keyword evidence="2" id="KW-1185">Reference proteome</keyword>
<proteinExistence type="predicted"/>
<dbReference type="EMBL" id="FOTO01000002">
    <property type="protein sequence ID" value="SFL46417.1"/>
    <property type="molecule type" value="Genomic_DNA"/>
</dbReference>
<protein>
    <submittedName>
        <fullName evidence="1">Uncharacterized protein</fullName>
    </submittedName>
</protein>
<dbReference type="AlphaFoldDB" id="A0A8G2F784"/>
<sequence length="72" mass="8527">MHKFSLLHNIDLSMYEKNEHHGHKYIHDATIRTKNKERSCQIHTILYETQMRKSIKKAGLTNQTCSVSNMQK</sequence>